<comment type="caution">
    <text evidence="1">The sequence shown here is derived from an EMBL/GenBank/DDBJ whole genome shotgun (WGS) entry which is preliminary data.</text>
</comment>
<evidence type="ECO:0000313" key="2">
    <source>
        <dbReference type="Proteomes" id="UP000237105"/>
    </source>
</evidence>
<proteinExistence type="predicted"/>
<reference evidence="2" key="1">
    <citation type="submission" date="2016-06" db="EMBL/GenBank/DDBJ databases">
        <title>Parallel loss of symbiosis genes in relatives of nitrogen-fixing non-legume Parasponia.</title>
        <authorList>
            <person name="Van Velzen R."/>
            <person name="Holmer R."/>
            <person name="Bu F."/>
            <person name="Rutten L."/>
            <person name="Van Zeijl A."/>
            <person name="Liu W."/>
            <person name="Santuari L."/>
            <person name="Cao Q."/>
            <person name="Sharma T."/>
            <person name="Shen D."/>
            <person name="Roswanjaya Y."/>
            <person name="Wardhani T."/>
            <person name="Kalhor M.S."/>
            <person name="Jansen J."/>
            <person name="Van den Hoogen J."/>
            <person name="Gungor B."/>
            <person name="Hartog M."/>
            <person name="Hontelez J."/>
            <person name="Verver J."/>
            <person name="Yang W.-C."/>
            <person name="Schijlen E."/>
            <person name="Repin R."/>
            <person name="Schilthuizen M."/>
            <person name="Schranz E."/>
            <person name="Heidstra R."/>
            <person name="Miyata K."/>
            <person name="Fedorova E."/>
            <person name="Kohlen W."/>
            <person name="Bisseling T."/>
            <person name="Smit S."/>
            <person name="Geurts R."/>
        </authorList>
    </citation>
    <scope>NUCLEOTIDE SEQUENCE [LARGE SCALE GENOMIC DNA]</scope>
    <source>
        <strain evidence="2">cv. WU1-14</strain>
    </source>
</reference>
<keyword evidence="2" id="KW-1185">Reference proteome</keyword>
<dbReference type="AlphaFoldDB" id="A0A2P5D5X7"/>
<dbReference type="EMBL" id="JXTB01000060">
    <property type="protein sequence ID" value="PON68710.1"/>
    <property type="molecule type" value="Genomic_DNA"/>
</dbReference>
<sequence>MTPPDKCTTVFITNNRIIPLPLRTQAHFPPRIHISLFPGAPLGTKRHILLSIGITSLSSSLDWASVVDHSGGKSRVAKPPFITVLLLVVPKLHHAIPPFQKKKTTVFFTCSRINIPPSSNSISYSII</sequence>
<name>A0A2P5D5X7_PARAD</name>
<protein>
    <submittedName>
        <fullName evidence="1">Uncharacterized protein</fullName>
    </submittedName>
</protein>
<gene>
    <name evidence="1" type="ORF">PanWU01x14_093170</name>
</gene>
<accession>A0A2P5D5X7</accession>
<evidence type="ECO:0000313" key="1">
    <source>
        <dbReference type="EMBL" id="PON68710.1"/>
    </source>
</evidence>
<dbReference type="Proteomes" id="UP000237105">
    <property type="component" value="Unassembled WGS sequence"/>
</dbReference>
<organism evidence="1 2">
    <name type="scientific">Parasponia andersonii</name>
    <name type="common">Sponia andersonii</name>
    <dbReference type="NCBI Taxonomy" id="3476"/>
    <lineage>
        <taxon>Eukaryota</taxon>
        <taxon>Viridiplantae</taxon>
        <taxon>Streptophyta</taxon>
        <taxon>Embryophyta</taxon>
        <taxon>Tracheophyta</taxon>
        <taxon>Spermatophyta</taxon>
        <taxon>Magnoliopsida</taxon>
        <taxon>eudicotyledons</taxon>
        <taxon>Gunneridae</taxon>
        <taxon>Pentapetalae</taxon>
        <taxon>rosids</taxon>
        <taxon>fabids</taxon>
        <taxon>Rosales</taxon>
        <taxon>Cannabaceae</taxon>
        <taxon>Parasponia</taxon>
    </lineage>
</organism>